<dbReference type="Pfam" id="PF13975">
    <property type="entry name" value="gag-asp_proteas"/>
    <property type="match status" value="1"/>
</dbReference>
<organism evidence="2 3">
    <name type="scientific">Denitratisoma oestradiolicum</name>
    <dbReference type="NCBI Taxonomy" id="311182"/>
    <lineage>
        <taxon>Bacteria</taxon>
        <taxon>Pseudomonadati</taxon>
        <taxon>Pseudomonadota</taxon>
        <taxon>Betaproteobacteria</taxon>
        <taxon>Nitrosomonadales</taxon>
        <taxon>Sterolibacteriaceae</taxon>
        <taxon>Denitratisoma</taxon>
    </lineage>
</organism>
<dbReference type="Gene3D" id="1.25.40.10">
    <property type="entry name" value="Tetratricopeptide repeat domain"/>
    <property type="match status" value="1"/>
</dbReference>
<keyword evidence="1" id="KW-0732">Signal</keyword>
<dbReference type="CDD" id="cd05483">
    <property type="entry name" value="retropepsin_like_bacteria"/>
    <property type="match status" value="1"/>
</dbReference>
<gene>
    <name evidence="2" type="ORF">DENOEST_2875</name>
</gene>
<dbReference type="SUPFAM" id="SSF81901">
    <property type="entry name" value="HCP-like"/>
    <property type="match status" value="1"/>
</dbReference>
<accession>A0A6S6XVF8</accession>
<name>A0A6S6XVF8_9PROT</name>
<feature type="signal peptide" evidence="1">
    <location>
        <begin position="1"/>
        <end position="19"/>
    </location>
</feature>
<dbReference type="KEGG" id="doe:DENOEST_2875"/>
<dbReference type="InterPro" id="IPR011969">
    <property type="entry name" value="Clan_AA_Asp_peptidase_C"/>
</dbReference>
<dbReference type="InterPro" id="IPR011990">
    <property type="entry name" value="TPR-like_helical_dom_sf"/>
</dbReference>
<feature type="chain" id="PRO_5028260496" description="Aspartyl protease" evidence="1">
    <location>
        <begin position="20"/>
        <end position="256"/>
    </location>
</feature>
<keyword evidence="3" id="KW-1185">Reference proteome</keyword>
<evidence type="ECO:0000313" key="3">
    <source>
        <dbReference type="Proteomes" id="UP000515733"/>
    </source>
</evidence>
<evidence type="ECO:0008006" key="4">
    <source>
        <dbReference type="Google" id="ProtNLM"/>
    </source>
</evidence>
<dbReference type="Proteomes" id="UP000515733">
    <property type="component" value="Chromosome"/>
</dbReference>
<dbReference type="InterPro" id="IPR034122">
    <property type="entry name" value="Retropepsin-like_bacterial"/>
</dbReference>
<dbReference type="NCBIfam" id="TIGR02281">
    <property type="entry name" value="clan_AA_DTGA"/>
    <property type="match status" value="1"/>
</dbReference>
<evidence type="ECO:0000256" key="1">
    <source>
        <dbReference type="SAM" id="SignalP"/>
    </source>
</evidence>
<dbReference type="AlphaFoldDB" id="A0A6S6XVF8"/>
<dbReference type="EMBL" id="LR778301">
    <property type="protein sequence ID" value="CAB1370034.1"/>
    <property type="molecule type" value="Genomic_DNA"/>
</dbReference>
<dbReference type="InterPro" id="IPR021109">
    <property type="entry name" value="Peptidase_aspartic_dom_sf"/>
</dbReference>
<protein>
    <recommendedName>
        <fullName evidence="4">Aspartyl protease</fullName>
    </recommendedName>
</protein>
<evidence type="ECO:0000313" key="2">
    <source>
        <dbReference type="EMBL" id="CAB1370034.1"/>
    </source>
</evidence>
<dbReference type="Gene3D" id="2.40.70.10">
    <property type="entry name" value="Acid Proteases"/>
    <property type="match status" value="1"/>
</dbReference>
<sequence>MSKILLCIVFVAFVPASIAGNQAISDADGECVMDAYSAPDDYSGSYPLIRPHADLAKTIKAARTGDIKEQRNLAVSYATGYLVSKCMEKADYWYRLAAKGGDEVSKSWVARRDMFYKLSAGPECMESACNIFDDGMPQFLSITVDQHMKYVAPLTINGVTVTGLIDTGAYSLLIDSDTAKRMGISLEGAKQGKATVASGTSVATLTTTVSAIKVGGITLNNVEIVVGQPGSHILIGMKVLNRLKMTAAGGQMALSK</sequence>
<reference evidence="2 3" key="1">
    <citation type="submission" date="2020-03" db="EMBL/GenBank/DDBJ databases">
        <authorList>
            <consortium name="Genoscope - CEA"/>
            <person name="William W."/>
        </authorList>
    </citation>
    <scope>NUCLEOTIDE SEQUENCE [LARGE SCALE GENOMIC DNA]</scope>
    <source>
        <strain evidence="3">DSM 16959</strain>
    </source>
</reference>
<proteinExistence type="predicted"/>
<dbReference type="SUPFAM" id="SSF50630">
    <property type="entry name" value="Acid proteases"/>
    <property type="match status" value="1"/>
</dbReference>